<sequence length="132" mass="15558">MTSQEELNLVNVLSGFTGTEKYHKSTFGRLLLTDGMHYLRETANCYWLIDIVESVQEEKAVKEHKDFIIWKIEVGKGDHDKDNKNKWQVTAWSDIPYKSEMLYCQNGDFTDFPLEEFEFYQTGEVLLLKSEY</sequence>
<dbReference type="AlphaFoldDB" id="A0A1J4S891"/>
<dbReference type="EMBL" id="MNUO01000132">
    <property type="protein sequence ID" value="OIN95657.1"/>
    <property type="molecule type" value="Genomic_DNA"/>
</dbReference>
<feature type="domain" description="DUF6876" evidence="1">
    <location>
        <begin position="11"/>
        <end position="132"/>
    </location>
</feature>
<gene>
    <name evidence="2" type="ORF">AUJ66_08765</name>
</gene>
<comment type="caution">
    <text evidence="2">The sequence shown here is derived from an EMBL/GenBank/DDBJ whole genome shotgun (WGS) entry which is preliminary data.</text>
</comment>
<evidence type="ECO:0000259" key="1">
    <source>
        <dbReference type="Pfam" id="PF21781"/>
    </source>
</evidence>
<evidence type="ECO:0000313" key="3">
    <source>
        <dbReference type="Proteomes" id="UP000182278"/>
    </source>
</evidence>
<dbReference type="STRING" id="1817893.AUJ66_08765"/>
<dbReference type="Proteomes" id="UP000182278">
    <property type="component" value="Unassembled WGS sequence"/>
</dbReference>
<protein>
    <recommendedName>
        <fullName evidence="1">DUF6876 domain-containing protein</fullName>
    </recommendedName>
</protein>
<dbReference type="InterPro" id="IPR049241">
    <property type="entry name" value="DUF6876"/>
</dbReference>
<reference evidence="2 3" key="1">
    <citation type="journal article" date="2016" name="Environ. Microbiol.">
        <title>Genomic resolution of a cold subsurface aquifer community provides metabolic insights for novel microbes adapted to high CO concentrations.</title>
        <authorList>
            <person name="Probst A.J."/>
            <person name="Castelle C.J."/>
            <person name="Singh A."/>
            <person name="Brown C.T."/>
            <person name="Anantharaman K."/>
            <person name="Sharon I."/>
            <person name="Hug L.A."/>
            <person name="Burstein D."/>
            <person name="Emerson J.B."/>
            <person name="Thomas B.C."/>
            <person name="Banfield J.F."/>
        </authorList>
    </citation>
    <scope>NUCLEOTIDE SEQUENCE [LARGE SCALE GENOMIC DNA]</scope>
    <source>
        <strain evidence="2">CG1_02_38_46</strain>
    </source>
</reference>
<evidence type="ECO:0000313" key="2">
    <source>
        <dbReference type="EMBL" id="OIN95657.1"/>
    </source>
</evidence>
<dbReference type="Pfam" id="PF21781">
    <property type="entry name" value="DUF6876"/>
    <property type="match status" value="1"/>
</dbReference>
<organism evidence="2 3">
    <name type="scientific">Candidatus Desantisbacteria bacterium CG1_02_38_46</name>
    <dbReference type="NCBI Taxonomy" id="1817893"/>
    <lineage>
        <taxon>Bacteria</taxon>
        <taxon>Candidatus Desantisiibacteriota</taxon>
    </lineage>
</organism>
<name>A0A1J4S891_9BACT</name>
<proteinExistence type="predicted"/>
<accession>A0A1J4S891</accession>